<protein>
    <submittedName>
        <fullName evidence="2">Uncharacterized protein</fullName>
    </submittedName>
</protein>
<dbReference type="VEuPathDB" id="FungiDB:BO71DRAFT_177453"/>
<dbReference type="AlphaFoldDB" id="A0A319DHI5"/>
<gene>
    <name evidence="2" type="ORF">BO71DRAFT_177453</name>
</gene>
<dbReference type="EMBL" id="KZ826210">
    <property type="protein sequence ID" value="PYH87578.1"/>
    <property type="molecule type" value="Genomic_DNA"/>
</dbReference>
<sequence>MGNGHGHASLHRVCSARQRCNPWAALPPIPSPRPADGNDWNSACPARLSWPHFCPADDVRPARPIAASQRGRRKIALSDVSDVLPILKRPAWLLGLRTQRSGLRTTHLNLGLDRSLGIVQYYCVEMLRSTTYPPGRTQGGNQSSKPPKLPVSREHTKRCIQKAGQLAACGRAAI</sequence>
<reference evidence="2 3" key="1">
    <citation type="submission" date="2018-02" db="EMBL/GenBank/DDBJ databases">
        <title>The genomes of Aspergillus section Nigri reveals drivers in fungal speciation.</title>
        <authorList>
            <consortium name="DOE Joint Genome Institute"/>
            <person name="Vesth T.C."/>
            <person name="Nybo J."/>
            <person name="Theobald S."/>
            <person name="Brandl J."/>
            <person name="Frisvad J.C."/>
            <person name="Nielsen K.F."/>
            <person name="Lyhne E.K."/>
            <person name="Kogle M.E."/>
            <person name="Kuo A."/>
            <person name="Riley R."/>
            <person name="Clum A."/>
            <person name="Nolan M."/>
            <person name="Lipzen A."/>
            <person name="Salamov A."/>
            <person name="Henrissat B."/>
            <person name="Wiebenga A."/>
            <person name="De vries R.P."/>
            <person name="Grigoriev I.V."/>
            <person name="Mortensen U.H."/>
            <person name="Andersen M.R."/>
            <person name="Baker S.E."/>
        </authorList>
    </citation>
    <scope>NUCLEOTIDE SEQUENCE [LARGE SCALE GENOMIC DNA]</scope>
    <source>
        <strain evidence="2 3">CBS 707.79</strain>
    </source>
</reference>
<evidence type="ECO:0000313" key="3">
    <source>
        <dbReference type="Proteomes" id="UP000247810"/>
    </source>
</evidence>
<feature type="region of interest" description="Disordered" evidence="1">
    <location>
        <begin position="133"/>
        <end position="156"/>
    </location>
</feature>
<name>A0A319DHI5_9EURO</name>
<dbReference type="Proteomes" id="UP000247810">
    <property type="component" value="Unassembled WGS sequence"/>
</dbReference>
<accession>A0A319DHI5</accession>
<evidence type="ECO:0000256" key="1">
    <source>
        <dbReference type="SAM" id="MobiDB-lite"/>
    </source>
</evidence>
<evidence type="ECO:0000313" key="2">
    <source>
        <dbReference type="EMBL" id="PYH87578.1"/>
    </source>
</evidence>
<keyword evidence="3" id="KW-1185">Reference proteome</keyword>
<proteinExistence type="predicted"/>
<organism evidence="2 3">
    <name type="scientific">Aspergillus ellipticus CBS 707.79</name>
    <dbReference type="NCBI Taxonomy" id="1448320"/>
    <lineage>
        <taxon>Eukaryota</taxon>
        <taxon>Fungi</taxon>
        <taxon>Dikarya</taxon>
        <taxon>Ascomycota</taxon>
        <taxon>Pezizomycotina</taxon>
        <taxon>Eurotiomycetes</taxon>
        <taxon>Eurotiomycetidae</taxon>
        <taxon>Eurotiales</taxon>
        <taxon>Aspergillaceae</taxon>
        <taxon>Aspergillus</taxon>
        <taxon>Aspergillus subgen. Circumdati</taxon>
    </lineage>
</organism>